<dbReference type="RefSeq" id="WP_257718934.1">
    <property type="nucleotide sequence ID" value="NZ_JANJOU010000031.1"/>
</dbReference>
<dbReference type="Pfam" id="PF13148">
    <property type="entry name" value="DUF3987"/>
    <property type="match status" value="1"/>
</dbReference>
<accession>A0ABT1XAZ6</accession>
<evidence type="ECO:0000256" key="1">
    <source>
        <dbReference type="SAM" id="MobiDB-lite"/>
    </source>
</evidence>
<name>A0ABT1XAZ6_9PROT</name>
<organism evidence="2 3">
    <name type="scientific">Roseomonas populi</name>
    <dbReference type="NCBI Taxonomy" id="3121582"/>
    <lineage>
        <taxon>Bacteria</taxon>
        <taxon>Pseudomonadati</taxon>
        <taxon>Pseudomonadota</taxon>
        <taxon>Alphaproteobacteria</taxon>
        <taxon>Acetobacterales</taxon>
        <taxon>Roseomonadaceae</taxon>
        <taxon>Roseomonas</taxon>
    </lineage>
</organism>
<feature type="region of interest" description="Disordered" evidence="1">
    <location>
        <begin position="300"/>
        <end position="331"/>
    </location>
</feature>
<comment type="caution">
    <text evidence="2">The sequence shown here is derived from an EMBL/GenBank/DDBJ whole genome shotgun (WGS) entry which is preliminary data.</text>
</comment>
<evidence type="ECO:0000313" key="2">
    <source>
        <dbReference type="EMBL" id="MCR0985283.1"/>
    </source>
</evidence>
<gene>
    <name evidence="2" type="ORF">NRP21_24845</name>
</gene>
<dbReference type="InterPro" id="IPR025048">
    <property type="entry name" value="DUF3987"/>
</dbReference>
<dbReference type="EMBL" id="JANJOU010000031">
    <property type="protein sequence ID" value="MCR0985283.1"/>
    <property type="molecule type" value="Genomic_DNA"/>
</dbReference>
<keyword evidence="3" id="KW-1185">Reference proteome</keyword>
<feature type="region of interest" description="Disordered" evidence="1">
    <location>
        <begin position="208"/>
        <end position="227"/>
    </location>
</feature>
<protein>
    <submittedName>
        <fullName evidence="2">YfjI family protein</fullName>
    </submittedName>
</protein>
<dbReference type="Proteomes" id="UP001524642">
    <property type="component" value="Unassembled WGS sequence"/>
</dbReference>
<proteinExistence type="predicted"/>
<reference evidence="2 3" key="1">
    <citation type="submission" date="2022-06" db="EMBL/GenBank/DDBJ databases">
        <title>Roseomonas CN29.</title>
        <authorList>
            <person name="Cheng Y."/>
            <person name="He X."/>
        </authorList>
    </citation>
    <scope>NUCLEOTIDE SEQUENCE [LARGE SCALE GENOMIC DNA]</scope>
    <source>
        <strain evidence="2 3">CN29</strain>
    </source>
</reference>
<evidence type="ECO:0000313" key="3">
    <source>
        <dbReference type="Proteomes" id="UP001524642"/>
    </source>
</evidence>
<sequence>MSAEQATISLGRTEADPRDLFDRPVAVTLFGDYAATRKGEELTTLRHLAGRIASTTASTKAQLPWLKLARFGESRTEKGSLRHDANVLSISGIEADYDGERMSFEEAVEVATKADLLCLIYTSPSHTTARPRWRVLCPISQELPPDQRSHLLGRLNGLFAGVFSGESWTLSQAYYFGSVASNPDHRVELVDGTPIDLLDELDETWRGKPNTLSAKAPDGAPRQGPVDEPALLDEIRSGAAYHAASVRLLGRWARDGIPYMEARQRLRTAMEEVGPADRDHRWQNRYADIDRCLDGIYGKEAAAKDRGERPAAPPQRGRHRPSTPAALSDQEWPEPIDFLADDELTGAPELRPEHLPETLYPFVHDTAARMGVDPAGVALAALVTCAAAVSDRWCIQPKRFDDTWTENPRLWGGLVGDPSILKSPVIAACTKPIDRLEAEARERFSQAMVAYLAALEAWKAAKKSGKGEPGEEPRRPRLDRYLVEGTTVEALSEALRDDSDARQRAPAGKILVRQDEMSEWLASFDRYRSGGTGSSDRGAYLRLYNGGRYTIDRILRGSFAIPNWSACFIGGIQPGPIQKVAQNAEEDGLLQRFVFCVPAAQGKGEDRQPDRKALEGYESLVRRLAALHPPRPQFGSSFGPVVLHADAHLYREESNELARALAAMPDTSGRLKAAFGKWPGLWARIALLFHLIEQASPVEEGESRPVVQVLTAETARRASAYLEEVLLPHLLRADAVMYTTRQTGHARWIAGFILAKRQERVAMRDIVQAYGALRAPERRRELLDVMEGLVSMGWVRPEERQDPTRPPSAWHVNPALLTRFAERGEAERLRRKELREEVGEIIRSRRRA</sequence>